<dbReference type="OMA" id="MRQRTSK"/>
<feature type="compositionally biased region" description="Gly residues" evidence="1">
    <location>
        <begin position="24"/>
        <end position="38"/>
    </location>
</feature>
<dbReference type="InParanoid" id="A0A6I8PJX1"/>
<keyword evidence="3" id="KW-1185">Reference proteome</keyword>
<dbReference type="AlphaFoldDB" id="A0A6I8PJX1"/>
<sequence length="261" mass="29012">MRQRTSKVQSRSAPSPPSPPNPEGPGGVGGKSGGGLGGLDARASGMPSPLRLLFLLAVLSPRRGVPAPLLLEGQTYGTEEPLFGLHNLIRRFGRLLQPQVELSRTVNLFDELLNFRDLPPNYHNEAQSQQRVGNATVYSHRQINKETDNSTGEVVFEEKVIASVEEDDMGKSPSIKEEVQHRQIQRPQLNSPPHIAFFLVPLPRRLARTDPPPSGGLRDHWLDNPQNRLMALRAGLRQAPRLHPISPRSHFLYLLRPPHPL</sequence>
<evidence type="ECO:0000313" key="3">
    <source>
        <dbReference type="Proteomes" id="UP000002279"/>
    </source>
</evidence>
<protein>
    <recommendedName>
        <fullName evidence="4">Dickkopf like acrosomal protein 1</fullName>
    </recommendedName>
</protein>
<name>A0A6I8PJX1_ORNAN</name>
<evidence type="ECO:0008006" key="4">
    <source>
        <dbReference type="Google" id="ProtNLM"/>
    </source>
</evidence>
<accession>A0A6I8PJX1</accession>
<proteinExistence type="predicted"/>
<reference evidence="2" key="3">
    <citation type="submission" date="2025-09" db="UniProtKB">
        <authorList>
            <consortium name="Ensembl"/>
        </authorList>
    </citation>
    <scope>IDENTIFICATION</scope>
    <source>
        <strain evidence="2">Glennie</strain>
    </source>
</reference>
<dbReference type="GeneTree" id="ENSGT00390000014026"/>
<evidence type="ECO:0000313" key="2">
    <source>
        <dbReference type="Ensembl" id="ENSOANP00000052868.1"/>
    </source>
</evidence>
<dbReference type="Bgee" id="ENSOANG00000051009">
    <property type="expression patterns" value="Expressed in testis and 7 other cell types or tissues"/>
</dbReference>
<feature type="region of interest" description="Disordered" evidence="1">
    <location>
        <begin position="1"/>
        <end position="42"/>
    </location>
</feature>
<dbReference type="FunCoup" id="A0A6I8PJX1">
    <property type="interactions" value="78"/>
</dbReference>
<feature type="compositionally biased region" description="Pro residues" evidence="1">
    <location>
        <begin position="14"/>
        <end position="23"/>
    </location>
</feature>
<reference evidence="2 3" key="1">
    <citation type="journal article" date="2008" name="Nature">
        <title>Genome analysis of the platypus reveals unique signatures of evolution.</title>
        <authorList>
            <person name="Warren W.C."/>
            <person name="Hillier L.W."/>
            <person name="Marshall Graves J.A."/>
            <person name="Birney E."/>
            <person name="Ponting C.P."/>
            <person name="Grutzner F."/>
            <person name="Belov K."/>
            <person name="Miller W."/>
            <person name="Clarke L."/>
            <person name="Chinwalla A.T."/>
            <person name="Yang S.P."/>
            <person name="Heger A."/>
            <person name="Locke D.P."/>
            <person name="Miethke P."/>
            <person name="Waters P.D."/>
            <person name="Veyrunes F."/>
            <person name="Fulton L."/>
            <person name="Fulton B."/>
            <person name="Graves T."/>
            <person name="Wallis J."/>
            <person name="Puente X.S."/>
            <person name="Lopez-Otin C."/>
            <person name="Ordonez G.R."/>
            <person name="Eichler E.E."/>
            <person name="Chen L."/>
            <person name="Cheng Z."/>
            <person name="Deakin J.E."/>
            <person name="Alsop A."/>
            <person name="Thompson K."/>
            <person name="Kirby P."/>
            <person name="Papenfuss A.T."/>
            <person name="Wakefield M.J."/>
            <person name="Olender T."/>
            <person name="Lancet D."/>
            <person name="Huttley G.A."/>
            <person name="Smit A.F."/>
            <person name="Pask A."/>
            <person name="Temple-Smith P."/>
            <person name="Batzer M.A."/>
            <person name="Walker J.A."/>
            <person name="Konkel M.K."/>
            <person name="Harris R.S."/>
            <person name="Whittington C.M."/>
            <person name="Wong E.S."/>
            <person name="Gemmell N.J."/>
            <person name="Buschiazzo E."/>
            <person name="Vargas Jentzsch I.M."/>
            <person name="Merkel A."/>
            <person name="Schmitz J."/>
            <person name="Zemann A."/>
            <person name="Churakov G."/>
            <person name="Kriegs J.O."/>
            <person name="Brosius J."/>
            <person name="Murchison E.P."/>
            <person name="Sachidanandam R."/>
            <person name="Smith C."/>
            <person name="Hannon G.J."/>
            <person name="Tsend-Ayush E."/>
            <person name="McMillan D."/>
            <person name="Attenborough R."/>
            <person name="Rens W."/>
            <person name="Ferguson-Smith M."/>
            <person name="Lefevre C.M."/>
            <person name="Sharp J.A."/>
            <person name="Nicholas K.R."/>
            <person name="Ray D.A."/>
            <person name="Kube M."/>
            <person name="Reinhardt R."/>
            <person name="Pringle T.H."/>
            <person name="Taylor J."/>
            <person name="Jones R.C."/>
            <person name="Nixon B."/>
            <person name="Dacheux J.L."/>
            <person name="Niwa H."/>
            <person name="Sekita Y."/>
            <person name="Huang X."/>
            <person name="Stark A."/>
            <person name="Kheradpour P."/>
            <person name="Kellis M."/>
            <person name="Flicek P."/>
            <person name="Chen Y."/>
            <person name="Webber C."/>
            <person name="Hardison R."/>
            <person name="Nelson J."/>
            <person name="Hallsworth-Pepin K."/>
            <person name="Delehaunty K."/>
            <person name="Markovic C."/>
            <person name="Minx P."/>
            <person name="Feng Y."/>
            <person name="Kremitzki C."/>
            <person name="Mitreva M."/>
            <person name="Glasscock J."/>
            <person name="Wylie T."/>
            <person name="Wohldmann P."/>
            <person name="Thiru P."/>
            <person name="Nhan M.N."/>
            <person name="Pohl C.S."/>
            <person name="Smith S.M."/>
            <person name="Hou S."/>
            <person name="Nefedov M."/>
            <person name="de Jong P.J."/>
            <person name="Renfree M.B."/>
            <person name="Mardis E.R."/>
            <person name="Wilson R.K."/>
        </authorList>
    </citation>
    <scope>NUCLEOTIDE SEQUENCE [LARGE SCALE GENOMIC DNA]</scope>
    <source>
        <strain evidence="2 3">Glennie</strain>
    </source>
</reference>
<gene>
    <name evidence="2" type="primary">DKKL1</name>
</gene>
<dbReference type="Proteomes" id="UP000002279">
    <property type="component" value="Chromosome 10"/>
</dbReference>
<evidence type="ECO:0000256" key="1">
    <source>
        <dbReference type="SAM" id="MobiDB-lite"/>
    </source>
</evidence>
<reference evidence="2" key="2">
    <citation type="submission" date="2025-08" db="UniProtKB">
        <authorList>
            <consortium name="Ensembl"/>
        </authorList>
    </citation>
    <scope>IDENTIFICATION</scope>
    <source>
        <strain evidence="2">Glennie</strain>
    </source>
</reference>
<organism evidence="2 3">
    <name type="scientific">Ornithorhynchus anatinus</name>
    <name type="common">Duckbill platypus</name>
    <dbReference type="NCBI Taxonomy" id="9258"/>
    <lineage>
        <taxon>Eukaryota</taxon>
        <taxon>Metazoa</taxon>
        <taxon>Chordata</taxon>
        <taxon>Craniata</taxon>
        <taxon>Vertebrata</taxon>
        <taxon>Euteleostomi</taxon>
        <taxon>Mammalia</taxon>
        <taxon>Monotremata</taxon>
        <taxon>Ornithorhynchidae</taxon>
        <taxon>Ornithorhynchus</taxon>
    </lineage>
</organism>
<dbReference type="Ensembl" id="ENSOANT00000066928.1">
    <property type="protein sequence ID" value="ENSOANP00000052868.1"/>
    <property type="gene ID" value="ENSOANG00000051009.1"/>
</dbReference>